<dbReference type="Gene3D" id="1.50.10.130">
    <property type="entry name" value="Terpene synthase, N-terminal domain"/>
    <property type="match status" value="1"/>
</dbReference>
<dbReference type="Gene3D" id="1.10.600.10">
    <property type="entry name" value="Farnesyl Diphosphate Synthase"/>
    <property type="match status" value="1"/>
</dbReference>
<dbReference type="PANTHER" id="PTHR31225">
    <property type="entry name" value="OS04G0344100 PROTEIN-RELATED"/>
    <property type="match status" value="1"/>
</dbReference>
<keyword evidence="2" id="KW-0479">Metal-binding</keyword>
<feature type="domain" description="Terpene synthase N-terminal" evidence="4">
    <location>
        <begin position="49"/>
        <end position="228"/>
    </location>
</feature>
<feature type="domain" description="Terpene synthase metal-binding" evidence="5">
    <location>
        <begin position="430"/>
        <end position="561"/>
    </location>
</feature>
<dbReference type="InterPro" id="IPR001906">
    <property type="entry name" value="Terpene_synth_N"/>
</dbReference>
<dbReference type="InterPro" id="IPR050148">
    <property type="entry name" value="Terpene_synthase-like"/>
</dbReference>
<dbReference type="PANTHER" id="PTHR31225:SF252">
    <property type="entry name" value="TERPENE SYNTHASE 12-RELATED"/>
    <property type="match status" value="1"/>
</dbReference>
<evidence type="ECO:0000313" key="6">
    <source>
        <dbReference type="EMBL" id="WNI01957.1"/>
    </source>
</evidence>
<dbReference type="CDD" id="cd00684">
    <property type="entry name" value="Terpene_cyclase_plant_C1"/>
    <property type="match status" value="1"/>
</dbReference>
<dbReference type="Pfam" id="PF03936">
    <property type="entry name" value="Terpene_synth_C"/>
    <property type="match status" value="2"/>
</dbReference>
<name>A0AA96CAD1_PSIGU</name>
<protein>
    <submittedName>
        <fullName evidence="6">Terpene synthase</fullName>
    </submittedName>
</protein>
<dbReference type="AlphaFoldDB" id="A0AA96CAD1"/>
<dbReference type="EMBL" id="OR232565">
    <property type="protein sequence ID" value="WNI01957.1"/>
    <property type="molecule type" value="mRNA"/>
</dbReference>
<dbReference type="SUPFAM" id="SSF48576">
    <property type="entry name" value="Terpenoid synthases"/>
    <property type="match status" value="2"/>
</dbReference>
<sequence>MALRLWFAPHLIPELSSRRATGRLHCSASTQVPDPQEGRRSANYQPSVWTHNYLQSLVANEGCRSRCEVGLQKEKVQMLEEEVRGALNDQNAEPLTIFSLVDDMERLGLGDHFEEDISRALRRCLSPGAVHESLDKSLHCAALCFRILRQHGFEVSQDVFKMFMDGRGSFMKTLGGDVQGMLSLYEASHLVFEGEDILQKARTFAIQHLQSPNPGVSKDLQDQVKRELELPLHRRMPLLNARRSIEAYSRRGYTNLLKLAVTNFNKLQSTLQIDLQEMLRWWNEVGLAKRLSFSRDRLMECFFWAVGIAKEPPLSNCRKGVTKASALILVLDDMYDIFGTLDELELFTDAVSRWDLDAVEGLPGYMKLCYLALYNSVNEMAYETLKETGENVIPYLAKVVCEKTLFGTRRCTNQTMYTSESLGIPCLIGKSDVSVVSQWYDLCKAFLQEAKWSNHKIIPGVEEYLNNGWLSSSGQVMLTHAYFLSSPGMRKEELESIEQYHDLLRLPSLIFRLTNDIASSSAELERGETMNLIQCYMQEKGVSETEARMCVTEQINMAWKKMNKYMVYRSTFNRSFVRMAYNLARITHCMYRDGDAIGAPDYQSRSQVHSLIIEPISFAP</sequence>
<evidence type="ECO:0000259" key="4">
    <source>
        <dbReference type="Pfam" id="PF01397"/>
    </source>
</evidence>
<dbReference type="SUPFAM" id="SSF48239">
    <property type="entry name" value="Terpenoid cyclases/Protein prenyltransferases"/>
    <property type="match status" value="1"/>
</dbReference>
<dbReference type="InterPro" id="IPR044814">
    <property type="entry name" value="Terpene_cyclase_plant_C1"/>
</dbReference>
<organism evidence="6">
    <name type="scientific">Psidium guajava</name>
    <name type="common">Guava</name>
    <name type="synonym">Psidium pyriferum</name>
    <dbReference type="NCBI Taxonomy" id="120290"/>
    <lineage>
        <taxon>Eukaryota</taxon>
        <taxon>Viridiplantae</taxon>
        <taxon>Streptophyta</taxon>
        <taxon>Embryophyta</taxon>
        <taxon>Tracheophyta</taxon>
        <taxon>Spermatophyta</taxon>
        <taxon>Magnoliopsida</taxon>
        <taxon>eudicotyledons</taxon>
        <taxon>Gunneridae</taxon>
        <taxon>Pentapetalae</taxon>
        <taxon>rosids</taxon>
        <taxon>malvids</taxon>
        <taxon>Myrtales</taxon>
        <taxon>Myrtaceae</taxon>
        <taxon>Myrtoideae</taxon>
        <taxon>Myrteae</taxon>
        <taxon>Pimenta group</taxon>
        <taxon>Psidium</taxon>
    </lineage>
</organism>
<dbReference type="InterPro" id="IPR008949">
    <property type="entry name" value="Isoprenoid_synthase_dom_sf"/>
</dbReference>
<evidence type="ECO:0000256" key="2">
    <source>
        <dbReference type="ARBA" id="ARBA00022723"/>
    </source>
</evidence>
<dbReference type="Pfam" id="PF01397">
    <property type="entry name" value="Terpene_synth"/>
    <property type="match status" value="1"/>
</dbReference>
<dbReference type="GO" id="GO:0000287">
    <property type="term" value="F:magnesium ion binding"/>
    <property type="evidence" value="ECO:0007669"/>
    <property type="project" value="InterPro"/>
</dbReference>
<dbReference type="InterPro" id="IPR005630">
    <property type="entry name" value="Terpene_synthase_metal-bd"/>
</dbReference>
<dbReference type="GO" id="GO:0010333">
    <property type="term" value="F:terpene synthase activity"/>
    <property type="evidence" value="ECO:0007669"/>
    <property type="project" value="InterPro"/>
</dbReference>
<dbReference type="InterPro" id="IPR036965">
    <property type="entry name" value="Terpene_synth_N_sf"/>
</dbReference>
<comment type="cofactor">
    <cofactor evidence="1">
        <name>Mg(2+)</name>
        <dbReference type="ChEBI" id="CHEBI:18420"/>
    </cofactor>
</comment>
<evidence type="ECO:0000256" key="1">
    <source>
        <dbReference type="ARBA" id="ARBA00001946"/>
    </source>
</evidence>
<feature type="domain" description="Terpene synthase metal-binding" evidence="5">
    <location>
        <begin position="284"/>
        <end position="400"/>
    </location>
</feature>
<dbReference type="InterPro" id="IPR008930">
    <property type="entry name" value="Terpenoid_cyclase/PrenylTrfase"/>
</dbReference>
<dbReference type="GO" id="GO:0016102">
    <property type="term" value="P:diterpenoid biosynthetic process"/>
    <property type="evidence" value="ECO:0007669"/>
    <property type="project" value="InterPro"/>
</dbReference>
<accession>A0AA96CAD1</accession>
<keyword evidence="3" id="KW-0460">Magnesium</keyword>
<reference evidence="6" key="1">
    <citation type="submission" date="2023-06" db="EMBL/GenBank/DDBJ databases">
        <title>Comparative genome-wide analysis of two guava cultivars revels plasticity of sesquiterpene biosynthesis.</title>
        <authorList>
            <person name="Canal D."/>
            <person name="dos Santos P.H.D."/>
            <person name="Carpinetti-Oliveira P.A."/>
            <person name="Silva M.A."/>
            <person name="Fernandes M."/>
            <person name="Brustolini O.J.B."/>
            <person name="Ferreira A."/>
            <person name="Ferreira M.F.S."/>
        </authorList>
    </citation>
    <scope>NUCLEOTIDE SEQUENCE</scope>
    <source>
        <strain evidence="6">Pg13455</strain>
    </source>
</reference>
<evidence type="ECO:0000256" key="3">
    <source>
        <dbReference type="ARBA" id="ARBA00022842"/>
    </source>
</evidence>
<evidence type="ECO:0000259" key="5">
    <source>
        <dbReference type="Pfam" id="PF03936"/>
    </source>
</evidence>
<proteinExistence type="evidence at transcript level"/>